<dbReference type="PANTHER" id="PTHR23131:SF0">
    <property type="entry name" value="ENDORIBONUCLEASE LACTB2"/>
    <property type="match status" value="1"/>
</dbReference>
<evidence type="ECO:0000313" key="3">
    <source>
        <dbReference type="Proteomes" id="UP000233742"/>
    </source>
</evidence>
<dbReference type="InterPro" id="IPR036866">
    <property type="entry name" value="RibonucZ/Hydroxyglut_hydro"/>
</dbReference>
<dbReference type="CDD" id="cd16278">
    <property type="entry name" value="metallo-hydrolase-like_MBL-fold"/>
    <property type="match status" value="1"/>
</dbReference>
<accession>A0A2K9F680</accession>
<dbReference type="KEGG" id="paro:CUV01_15975"/>
<dbReference type="RefSeq" id="WP_101461341.1">
    <property type="nucleotide sequence ID" value="NZ_CP025408.1"/>
</dbReference>
<dbReference type="SUPFAM" id="SSF56281">
    <property type="entry name" value="Metallo-hydrolase/oxidoreductase"/>
    <property type="match status" value="1"/>
</dbReference>
<feature type="domain" description="Metallo-beta-lactamase" evidence="1">
    <location>
        <begin position="34"/>
        <end position="213"/>
    </location>
</feature>
<dbReference type="Pfam" id="PF00753">
    <property type="entry name" value="Lactamase_B"/>
    <property type="match status" value="1"/>
</dbReference>
<dbReference type="Gene3D" id="1.10.10.10">
    <property type="entry name" value="Winged helix-like DNA-binding domain superfamily/Winged helix DNA-binding domain"/>
    <property type="match status" value="1"/>
</dbReference>
<dbReference type="SMART" id="SM00849">
    <property type="entry name" value="Lactamase_B"/>
    <property type="match status" value="1"/>
</dbReference>
<keyword evidence="3" id="KW-1185">Reference proteome</keyword>
<evidence type="ECO:0000313" key="2">
    <source>
        <dbReference type="EMBL" id="AUH34681.1"/>
    </source>
</evidence>
<dbReference type="EMBL" id="CP025408">
    <property type="protein sequence ID" value="AUH34681.1"/>
    <property type="molecule type" value="Genomic_DNA"/>
</dbReference>
<dbReference type="OrthoDB" id="9788263at2"/>
<evidence type="ECO:0000259" key="1">
    <source>
        <dbReference type="SMART" id="SM00849"/>
    </source>
</evidence>
<proteinExistence type="predicted"/>
<dbReference type="InterPro" id="IPR041516">
    <property type="entry name" value="LACTB2_WH"/>
</dbReference>
<sequence>MTRDAKALPQPPDDLPKGLRLVLAPNPSPLTGPGTNTFLIGENQIAVIDPGPDIPEHRAAILAAAEAGRISHILVTHAHRDHSEGAAALAAQTGAPVLAFGDALAGRSPIMQRLAGHGGAGGGEGLDLSFRPDITLADGEEIATDDWRLTALHTPGHAGNHLSFAWEDLVFCGDIVMGWSSTLISPPDGDLADYMRSLERLADLAPRRIFPAHGPAIENPQQRLFELAQHRRDRTAQILTALRDTAPSDAASLAARIYDVPPALMPAATRNVFAHLVALNNLGAVRTAEEPTWHSLFAAM</sequence>
<dbReference type="Gene3D" id="3.60.15.10">
    <property type="entry name" value="Ribonuclease Z/Hydroxyacylglutathione hydrolase-like"/>
    <property type="match status" value="1"/>
</dbReference>
<reference evidence="2 3" key="1">
    <citation type="submission" date="2017-12" db="EMBL/GenBank/DDBJ databases">
        <authorList>
            <person name="Hurst M.R.H."/>
        </authorList>
    </citation>
    <scope>NUCLEOTIDE SEQUENCE [LARGE SCALE GENOMIC DNA]</scope>
    <source>
        <strain evidence="2 3">BM15</strain>
    </source>
</reference>
<organism evidence="2 3">
    <name type="scientific">Paracoccus tegillarcae</name>
    <dbReference type="NCBI Taxonomy" id="1529068"/>
    <lineage>
        <taxon>Bacteria</taxon>
        <taxon>Pseudomonadati</taxon>
        <taxon>Pseudomonadota</taxon>
        <taxon>Alphaproteobacteria</taxon>
        <taxon>Rhodobacterales</taxon>
        <taxon>Paracoccaceae</taxon>
        <taxon>Paracoccus</taxon>
    </lineage>
</organism>
<dbReference type="Proteomes" id="UP000233742">
    <property type="component" value="Chromosome"/>
</dbReference>
<dbReference type="Pfam" id="PF17778">
    <property type="entry name" value="WHD_BLACT"/>
    <property type="match status" value="1"/>
</dbReference>
<dbReference type="InterPro" id="IPR050662">
    <property type="entry name" value="Sec-metab_biosynth-thioest"/>
</dbReference>
<keyword evidence="2" id="KW-0378">Hydrolase</keyword>
<name>A0A2K9F680_9RHOB</name>
<dbReference type="AlphaFoldDB" id="A0A2K9F680"/>
<dbReference type="InterPro" id="IPR001279">
    <property type="entry name" value="Metallo-B-lactamas"/>
</dbReference>
<dbReference type="InterPro" id="IPR036388">
    <property type="entry name" value="WH-like_DNA-bd_sf"/>
</dbReference>
<protein>
    <submittedName>
        <fullName evidence="2">MBL fold metallo-hydrolase</fullName>
    </submittedName>
</protein>
<dbReference type="GO" id="GO:0016787">
    <property type="term" value="F:hydrolase activity"/>
    <property type="evidence" value="ECO:0007669"/>
    <property type="project" value="UniProtKB-KW"/>
</dbReference>
<gene>
    <name evidence="2" type="ORF">CUV01_15975</name>
</gene>
<dbReference type="PANTHER" id="PTHR23131">
    <property type="entry name" value="ENDORIBONUCLEASE LACTB2"/>
    <property type="match status" value="1"/>
</dbReference>